<organism evidence="1 2">
    <name type="scientific">Sphingorhabdus pulchriflava</name>
    <dbReference type="NCBI Taxonomy" id="2292257"/>
    <lineage>
        <taxon>Bacteria</taxon>
        <taxon>Pseudomonadati</taxon>
        <taxon>Pseudomonadota</taxon>
        <taxon>Alphaproteobacteria</taxon>
        <taxon>Sphingomonadales</taxon>
        <taxon>Sphingomonadaceae</taxon>
        <taxon>Sphingorhabdus</taxon>
    </lineage>
</organism>
<dbReference type="SUPFAM" id="SSF52540">
    <property type="entry name" value="P-loop containing nucleoside triphosphate hydrolases"/>
    <property type="match status" value="1"/>
</dbReference>
<name>A0A371BF26_9SPHN</name>
<proteinExistence type="predicted"/>
<sequence length="167" mass="19327">MQRVLIVGPCGAGKSTLSAELGPILGLPVYHMDQLNWKPGWVESNKDEIREKLAAITATDRWLIDGTYGGTLAERLERADTVLYLDYPIRLCVARLLRRIWKFRGRARPDMTEGCPERFDLGFLFYLLQWNSGPKIRLERRLKGHEHKIIRFADPIQLKRWLDSHSA</sequence>
<dbReference type="PANTHER" id="PTHR37816">
    <property type="entry name" value="YALI0E33011P"/>
    <property type="match status" value="1"/>
</dbReference>
<reference evidence="2" key="1">
    <citation type="submission" date="2018-08" db="EMBL/GenBank/DDBJ databases">
        <authorList>
            <person name="Kim S.-J."/>
            <person name="Jung G.-Y."/>
        </authorList>
    </citation>
    <scope>NUCLEOTIDE SEQUENCE [LARGE SCALE GENOMIC DNA]</scope>
    <source>
        <strain evidence="2">GY_G</strain>
    </source>
</reference>
<dbReference type="EMBL" id="QRGP01000001">
    <property type="protein sequence ID" value="RDV06199.1"/>
    <property type="molecule type" value="Genomic_DNA"/>
</dbReference>
<dbReference type="InterPro" id="IPR027417">
    <property type="entry name" value="P-loop_NTPase"/>
</dbReference>
<dbReference type="Proteomes" id="UP000263833">
    <property type="component" value="Unassembled WGS sequence"/>
</dbReference>
<dbReference type="PRINTS" id="PR01100">
    <property type="entry name" value="SHIKIMTKNASE"/>
</dbReference>
<evidence type="ECO:0000313" key="2">
    <source>
        <dbReference type="Proteomes" id="UP000263833"/>
    </source>
</evidence>
<dbReference type="RefSeq" id="WP_115547759.1">
    <property type="nucleotide sequence ID" value="NZ_QRGP01000001.1"/>
</dbReference>
<evidence type="ECO:0000313" key="1">
    <source>
        <dbReference type="EMBL" id="RDV06199.1"/>
    </source>
</evidence>
<dbReference type="OrthoDB" id="7210594at2"/>
<protein>
    <submittedName>
        <fullName evidence="1">Topology modulation protein</fullName>
    </submittedName>
</protein>
<dbReference type="AlphaFoldDB" id="A0A371BF26"/>
<accession>A0A371BF26</accession>
<gene>
    <name evidence="1" type="ORF">DXH95_01825</name>
</gene>
<dbReference type="PANTHER" id="PTHR37816:SF3">
    <property type="entry name" value="MODULATES DNA TOPOLOGY"/>
    <property type="match status" value="1"/>
</dbReference>
<keyword evidence="2" id="KW-1185">Reference proteome</keyword>
<dbReference type="Gene3D" id="3.40.50.300">
    <property type="entry name" value="P-loop containing nucleotide triphosphate hydrolases"/>
    <property type="match status" value="1"/>
</dbReference>
<dbReference type="InterPro" id="IPR052922">
    <property type="entry name" value="Cytidylate_Kinase-2"/>
</dbReference>
<comment type="caution">
    <text evidence="1">The sequence shown here is derived from an EMBL/GenBank/DDBJ whole genome shotgun (WGS) entry which is preliminary data.</text>
</comment>